<name>A0A8C6WFW5_9GOBI</name>
<feature type="region of interest" description="Disordered" evidence="3">
    <location>
        <begin position="9"/>
        <end position="62"/>
    </location>
</feature>
<dbReference type="InterPro" id="IPR035979">
    <property type="entry name" value="RBD_domain_sf"/>
</dbReference>
<sequence>MFTPCLCRFPPGTPVSRSTKNPYPDSHNPVKLFSDGDSDPEPCSDQDVEQDSSPGAGALSPENDYMTSCAKELALLALMDKTGYDMIQVNGQRKYGGPRWDGPPPPRGCEDELVPLFERAGRIYEFRLMMEFSGENRGYAFVMYINSEPSRCWITTRFRPGKYIGVCCREQSFAFVEYESHKAAAMARRKLIPGTFQLWGHSIQVDWAEPEKDVDEEVMQRVRVLYVRNLMLSTTEETLRQEFSRFKPGSVERVKKLTDYGFVHYRHRDDALAALGLMNGAAIDGAIIEVKTVV</sequence>
<reference evidence="5" key="2">
    <citation type="submission" date="2025-09" db="UniProtKB">
        <authorList>
            <consortium name="Ensembl"/>
        </authorList>
    </citation>
    <scope>IDENTIFICATION</scope>
</reference>
<keyword evidence="6" id="KW-1185">Reference proteome</keyword>
<dbReference type="Proteomes" id="UP000694523">
    <property type="component" value="Unplaced"/>
</dbReference>
<evidence type="ECO:0000313" key="6">
    <source>
        <dbReference type="Proteomes" id="UP000694523"/>
    </source>
</evidence>
<evidence type="ECO:0000256" key="1">
    <source>
        <dbReference type="ARBA" id="ARBA00022884"/>
    </source>
</evidence>
<evidence type="ECO:0000256" key="3">
    <source>
        <dbReference type="SAM" id="MobiDB-lite"/>
    </source>
</evidence>
<protein>
    <submittedName>
        <fullName evidence="5">RNA binding motif protein 46</fullName>
    </submittedName>
</protein>
<accession>A0A8C6WFW5</accession>
<keyword evidence="1 2" id="KW-0694">RNA-binding</keyword>
<evidence type="ECO:0000259" key="4">
    <source>
        <dbReference type="PROSITE" id="PS50102"/>
    </source>
</evidence>
<proteinExistence type="predicted"/>
<dbReference type="PROSITE" id="PS50102">
    <property type="entry name" value="RRM"/>
    <property type="match status" value="2"/>
</dbReference>
<reference evidence="5" key="1">
    <citation type="submission" date="2025-08" db="UniProtKB">
        <authorList>
            <consortium name="Ensembl"/>
        </authorList>
    </citation>
    <scope>IDENTIFICATION</scope>
</reference>
<organism evidence="5 6">
    <name type="scientific">Neogobius melanostomus</name>
    <name type="common">round goby</name>
    <dbReference type="NCBI Taxonomy" id="47308"/>
    <lineage>
        <taxon>Eukaryota</taxon>
        <taxon>Metazoa</taxon>
        <taxon>Chordata</taxon>
        <taxon>Craniata</taxon>
        <taxon>Vertebrata</taxon>
        <taxon>Euteleostomi</taxon>
        <taxon>Actinopterygii</taxon>
        <taxon>Neopterygii</taxon>
        <taxon>Teleostei</taxon>
        <taxon>Neoteleostei</taxon>
        <taxon>Acanthomorphata</taxon>
        <taxon>Gobiaria</taxon>
        <taxon>Gobiiformes</taxon>
        <taxon>Gobioidei</taxon>
        <taxon>Gobiidae</taxon>
        <taxon>Benthophilinae</taxon>
        <taxon>Neogobiini</taxon>
        <taxon>Neogobius</taxon>
    </lineage>
</organism>
<evidence type="ECO:0000313" key="5">
    <source>
        <dbReference type="Ensembl" id="ENSNMLP00000004370.1"/>
    </source>
</evidence>
<dbReference type="PANTHER" id="PTHR21245">
    <property type="entry name" value="HETEROGENEOUS NUCLEAR RIBONUCLEOPROTEIN"/>
    <property type="match status" value="1"/>
</dbReference>
<dbReference type="SMART" id="SM00360">
    <property type="entry name" value="RRM"/>
    <property type="match status" value="1"/>
</dbReference>
<dbReference type="GO" id="GO:0003723">
    <property type="term" value="F:RNA binding"/>
    <property type="evidence" value="ECO:0007669"/>
    <property type="project" value="UniProtKB-UniRule"/>
</dbReference>
<dbReference type="Gene3D" id="3.30.70.330">
    <property type="match status" value="3"/>
</dbReference>
<dbReference type="Ensembl" id="ENSNMLT00000005014.1">
    <property type="protein sequence ID" value="ENSNMLP00000004370.1"/>
    <property type="gene ID" value="ENSNMLG00000003097.1"/>
</dbReference>
<feature type="domain" description="RRM" evidence="4">
    <location>
        <begin position="110"/>
        <end position="210"/>
    </location>
</feature>
<dbReference type="InterPro" id="IPR000504">
    <property type="entry name" value="RRM_dom"/>
</dbReference>
<evidence type="ECO:0000256" key="2">
    <source>
        <dbReference type="PROSITE-ProRule" id="PRU00176"/>
    </source>
</evidence>
<dbReference type="Pfam" id="PF00076">
    <property type="entry name" value="RRM_1"/>
    <property type="match status" value="2"/>
</dbReference>
<feature type="compositionally biased region" description="Acidic residues" evidence="3">
    <location>
        <begin position="36"/>
        <end position="50"/>
    </location>
</feature>
<dbReference type="InterPro" id="IPR012677">
    <property type="entry name" value="Nucleotide-bd_a/b_plait_sf"/>
</dbReference>
<dbReference type="SUPFAM" id="SSF54928">
    <property type="entry name" value="RNA-binding domain, RBD"/>
    <property type="match status" value="2"/>
</dbReference>
<dbReference type="AlphaFoldDB" id="A0A8C6WFW5"/>
<feature type="domain" description="RRM" evidence="4">
    <location>
        <begin position="223"/>
        <end position="294"/>
    </location>
</feature>